<feature type="transmembrane region" description="Helical" evidence="1">
    <location>
        <begin position="86"/>
        <end position="112"/>
    </location>
</feature>
<evidence type="ECO:0000256" key="1">
    <source>
        <dbReference type="SAM" id="Phobius"/>
    </source>
</evidence>
<keyword evidence="1" id="KW-1133">Transmembrane helix</keyword>
<proteinExistence type="predicted"/>
<evidence type="ECO:0000313" key="3">
    <source>
        <dbReference type="Proteomes" id="UP001249945"/>
    </source>
</evidence>
<dbReference type="Proteomes" id="UP001249945">
    <property type="component" value="Unassembled WGS sequence"/>
</dbReference>
<feature type="transmembrane region" description="Helical" evidence="1">
    <location>
        <begin position="47"/>
        <end position="65"/>
    </location>
</feature>
<comment type="caution">
    <text evidence="2">The sequence shown here is derived from an EMBL/GenBank/DDBJ whole genome shotgun (WGS) entry which is preliminary data.</text>
</comment>
<dbReference type="AlphaFoldDB" id="A0AAW8RBM3"/>
<dbReference type="RefSeq" id="WP_311780905.1">
    <property type="nucleotide sequence ID" value="NZ_JALRMR010000017.1"/>
</dbReference>
<gene>
    <name evidence="2" type="ORF">MX635_12245</name>
</gene>
<feature type="transmembrane region" description="Helical" evidence="1">
    <location>
        <begin position="153"/>
        <end position="171"/>
    </location>
</feature>
<keyword evidence="1" id="KW-0812">Transmembrane</keyword>
<dbReference type="EMBL" id="JALRMR010000017">
    <property type="protein sequence ID" value="MDT1975169.1"/>
    <property type="molecule type" value="Genomic_DNA"/>
</dbReference>
<evidence type="ECO:0000313" key="2">
    <source>
        <dbReference type="EMBL" id="MDT1975169.1"/>
    </source>
</evidence>
<accession>A0AAW8RBM3</accession>
<keyword evidence="1" id="KW-0472">Membrane</keyword>
<feature type="transmembrane region" description="Helical" evidence="1">
    <location>
        <begin position="207"/>
        <end position="228"/>
    </location>
</feature>
<feature type="transmembrane region" description="Helical" evidence="1">
    <location>
        <begin position="17"/>
        <end position="35"/>
    </location>
</feature>
<feature type="transmembrane region" description="Helical" evidence="1">
    <location>
        <begin position="124"/>
        <end position="146"/>
    </location>
</feature>
<protein>
    <recommendedName>
        <fullName evidence="4">ABC-2 type transporter domain-containing protein</fullName>
    </recommendedName>
</protein>
<name>A0AAW8RBM3_CARDV</name>
<evidence type="ECO:0008006" key="4">
    <source>
        <dbReference type="Google" id="ProtNLM"/>
    </source>
</evidence>
<organism evidence="2 3">
    <name type="scientific">Carnobacterium divergens</name>
    <name type="common">Lactobacillus divergens</name>
    <dbReference type="NCBI Taxonomy" id="2748"/>
    <lineage>
        <taxon>Bacteria</taxon>
        <taxon>Bacillati</taxon>
        <taxon>Bacillota</taxon>
        <taxon>Bacilli</taxon>
        <taxon>Lactobacillales</taxon>
        <taxon>Carnobacteriaceae</taxon>
        <taxon>Carnobacterium</taxon>
    </lineage>
</organism>
<sequence>MYTIIQQIKSILRNRRFIIFTLLFPSLWYLFFIFALKDKVYLSSSMLAIYSAMFGVAGSGLNTFSTKIAKEKEYFNIVKRISPYNYLRYLADSVVTQTILNMLIILVVSIIGFLFGDLVFTKDYVILSGLLLFFGFYYIVIGFFLGMFFNNEVLAAISMPVFMVFMAMNVTPNSVDFGAFSFISAIQKIFPGYYFSEALLSTNIENLVKAIFMISIHIVTSIFILILVENFGVKIRLKKFNHV</sequence>
<reference evidence="2" key="1">
    <citation type="submission" date="2022-04" db="EMBL/GenBank/DDBJ databases">
        <title>Draft genome sequences of lactic acid bacteria (LAB) strains involved in meat spoilage.</title>
        <authorList>
            <person name="Palevich N."/>
        </authorList>
    </citation>
    <scope>NUCLEOTIDE SEQUENCE</scope>
    <source>
        <strain evidence="2">9-14</strain>
    </source>
</reference>